<evidence type="ECO:0000313" key="2">
    <source>
        <dbReference type="Proteomes" id="UP000323166"/>
    </source>
</evidence>
<keyword evidence="2" id="KW-1185">Reference proteome</keyword>
<name>A0A5S4ZRH7_9FIRM</name>
<dbReference type="AlphaFoldDB" id="A0A5S4ZRH7"/>
<organism evidence="1 2">
    <name type="scientific">Desulfallas thermosapovorans DSM 6562</name>
    <dbReference type="NCBI Taxonomy" id="1121431"/>
    <lineage>
        <taxon>Bacteria</taxon>
        <taxon>Bacillati</taxon>
        <taxon>Bacillota</taxon>
        <taxon>Clostridia</taxon>
        <taxon>Eubacteriales</taxon>
        <taxon>Desulfallaceae</taxon>
        <taxon>Desulfallas</taxon>
    </lineage>
</organism>
<dbReference type="Proteomes" id="UP000323166">
    <property type="component" value="Unassembled WGS sequence"/>
</dbReference>
<comment type="caution">
    <text evidence="1">The sequence shown here is derived from an EMBL/GenBank/DDBJ whole genome shotgun (WGS) entry which is preliminary data.</text>
</comment>
<reference evidence="1 2" key="1">
    <citation type="submission" date="2019-07" db="EMBL/GenBank/DDBJ databases">
        <title>Genomic Encyclopedia of Type Strains, Phase I: the one thousand microbial genomes (KMG-I) project.</title>
        <authorList>
            <person name="Kyrpides N."/>
        </authorList>
    </citation>
    <scope>NUCLEOTIDE SEQUENCE [LARGE SCALE GENOMIC DNA]</scope>
    <source>
        <strain evidence="1 2">DSM 6562</strain>
    </source>
</reference>
<dbReference type="EMBL" id="VNHM01000013">
    <property type="protein sequence ID" value="TYO94624.1"/>
    <property type="molecule type" value="Genomic_DNA"/>
</dbReference>
<gene>
    <name evidence="1" type="ORF">LX24_02282</name>
</gene>
<sequence>MIITRKHIAQKIIDYLNHRITQAELIDWAENSMMEADFDEKDYENLKDITSRLGLADVKAFGITWEDCRSYLNRLGYQIDLKVTDLRAV</sequence>
<protein>
    <submittedName>
        <fullName evidence="1">Uncharacterized protein</fullName>
    </submittedName>
</protein>
<proteinExistence type="predicted"/>
<dbReference type="RefSeq" id="WP_166512261.1">
    <property type="nucleotide sequence ID" value="NZ_VNHM01000013.1"/>
</dbReference>
<accession>A0A5S4ZRH7</accession>
<evidence type="ECO:0000313" key="1">
    <source>
        <dbReference type="EMBL" id="TYO94624.1"/>
    </source>
</evidence>